<feature type="domain" description="Protein kinase" evidence="13">
    <location>
        <begin position="1"/>
        <end position="196"/>
    </location>
</feature>
<comment type="subcellular location">
    <subcellularLocation>
        <location evidence="1">Cell membrane</location>
        <topology evidence="1">Single-pass membrane protein</topology>
    </subcellularLocation>
</comment>
<feature type="region of interest" description="Disordered" evidence="12">
    <location>
        <begin position="260"/>
        <end position="320"/>
    </location>
</feature>
<evidence type="ECO:0000256" key="6">
    <source>
        <dbReference type="ARBA" id="ARBA00022692"/>
    </source>
</evidence>
<reference evidence="14 15" key="1">
    <citation type="submission" date="2018-09" db="EMBL/GenBank/DDBJ databases">
        <authorList>
            <person name="Tagini F."/>
        </authorList>
    </citation>
    <scope>NUCLEOTIDE SEQUENCE [LARGE SCALE GENOMIC DNA]</scope>
    <source>
        <strain evidence="14 15">MK136</strain>
    </source>
</reference>
<dbReference type="Proteomes" id="UP000273307">
    <property type="component" value="Unassembled WGS sequence"/>
</dbReference>
<keyword evidence="9" id="KW-0067">ATP-binding</keyword>
<evidence type="ECO:0000256" key="2">
    <source>
        <dbReference type="ARBA" id="ARBA00012513"/>
    </source>
</evidence>
<evidence type="ECO:0000259" key="13">
    <source>
        <dbReference type="PROSITE" id="PS50011"/>
    </source>
</evidence>
<feature type="region of interest" description="Disordered" evidence="12">
    <location>
        <begin position="178"/>
        <end position="229"/>
    </location>
</feature>
<dbReference type="CDD" id="cd14014">
    <property type="entry name" value="STKc_PknB_like"/>
    <property type="match status" value="1"/>
</dbReference>
<evidence type="ECO:0000256" key="12">
    <source>
        <dbReference type="SAM" id="MobiDB-lite"/>
    </source>
</evidence>
<evidence type="ECO:0000256" key="3">
    <source>
        <dbReference type="ARBA" id="ARBA00022475"/>
    </source>
</evidence>
<evidence type="ECO:0000256" key="9">
    <source>
        <dbReference type="ARBA" id="ARBA00022840"/>
    </source>
</evidence>
<evidence type="ECO:0000256" key="4">
    <source>
        <dbReference type="ARBA" id="ARBA00022527"/>
    </source>
</evidence>
<dbReference type="EC" id="2.7.11.1" evidence="2"/>
<dbReference type="PANTHER" id="PTHR43289">
    <property type="entry name" value="MITOGEN-ACTIVATED PROTEIN KINASE KINASE KINASE 20-RELATED"/>
    <property type="match status" value="1"/>
</dbReference>
<dbReference type="Gene3D" id="1.10.510.10">
    <property type="entry name" value="Transferase(Phosphotransferase) domain 1"/>
    <property type="match status" value="1"/>
</dbReference>
<dbReference type="SUPFAM" id="SSF56112">
    <property type="entry name" value="Protein kinase-like (PK-like)"/>
    <property type="match status" value="1"/>
</dbReference>
<evidence type="ECO:0000256" key="8">
    <source>
        <dbReference type="ARBA" id="ARBA00022777"/>
    </source>
</evidence>
<gene>
    <name evidence="14" type="primary">pknH_1</name>
    <name evidence="14" type="ORF">LAUMK136_03438</name>
</gene>
<dbReference type="PROSITE" id="PS00108">
    <property type="entry name" value="PROTEIN_KINASE_ST"/>
    <property type="match status" value="1"/>
</dbReference>
<dbReference type="AlphaFoldDB" id="A0A498Q4Q7"/>
<sequence length="320" mass="34072">MRLVHGHTLHEMLQAGALEPGRATDIVRQIAAALDAAPANGLIHRDIKPHNIIVTPDDFAYLVDFGIAQAKGETHLTMVGYQVGSWHYMAPERFGDQQVTPAADIYSLTCVLYEALTGRTPFPGNTEQVIAGHLSLPPPRPSALNACVPAGFDDVIARGMAKDPDDRYGSAGALGRAAKRALSAEPPPPSATNTWLAPPPSMAPGGPPAFNAQFSYPPTGPGPQYQGERSRNYLIPHCRRSPTPPLGRPRIRRSLPRRHDCPARRAPSVPLRRKIPTSSCVKSSPAIARSPAPTSLTAGYRNSVPSGPASSTTASYGITP</sequence>
<evidence type="ECO:0000256" key="1">
    <source>
        <dbReference type="ARBA" id="ARBA00004162"/>
    </source>
</evidence>
<dbReference type="PROSITE" id="PS50011">
    <property type="entry name" value="PROTEIN_KINASE_DOM"/>
    <property type="match status" value="1"/>
</dbReference>
<keyword evidence="4" id="KW-0723">Serine/threonine-protein kinase</keyword>
<keyword evidence="5 14" id="KW-0808">Transferase</keyword>
<dbReference type="GO" id="GO:0005524">
    <property type="term" value="F:ATP binding"/>
    <property type="evidence" value="ECO:0007669"/>
    <property type="project" value="UniProtKB-KW"/>
</dbReference>
<keyword evidence="7" id="KW-0547">Nucleotide-binding</keyword>
<name>A0A498Q4Q7_9MYCO</name>
<dbReference type="GO" id="GO:0004674">
    <property type="term" value="F:protein serine/threonine kinase activity"/>
    <property type="evidence" value="ECO:0007669"/>
    <property type="project" value="UniProtKB-KW"/>
</dbReference>
<keyword evidence="10" id="KW-1133">Transmembrane helix</keyword>
<keyword evidence="8 14" id="KW-0418">Kinase</keyword>
<dbReference type="InterPro" id="IPR000719">
    <property type="entry name" value="Prot_kinase_dom"/>
</dbReference>
<keyword evidence="6" id="KW-0812">Transmembrane</keyword>
<accession>A0A498Q4Q7</accession>
<dbReference type="EMBL" id="UPHP01000090">
    <property type="protein sequence ID" value="VBA40281.1"/>
    <property type="molecule type" value="Genomic_DNA"/>
</dbReference>
<dbReference type="Pfam" id="PF00069">
    <property type="entry name" value="Pkinase"/>
    <property type="match status" value="1"/>
</dbReference>
<protein>
    <recommendedName>
        <fullName evidence="2">non-specific serine/threonine protein kinase</fullName>
        <ecNumber evidence="2">2.7.11.1</ecNumber>
    </recommendedName>
</protein>
<keyword evidence="11" id="KW-0472">Membrane</keyword>
<evidence type="ECO:0000313" key="14">
    <source>
        <dbReference type="EMBL" id="VBA40281.1"/>
    </source>
</evidence>
<feature type="compositionally biased region" description="Pro residues" evidence="12">
    <location>
        <begin position="197"/>
        <end position="207"/>
    </location>
</feature>
<dbReference type="InterPro" id="IPR008271">
    <property type="entry name" value="Ser/Thr_kinase_AS"/>
</dbReference>
<proteinExistence type="predicted"/>
<dbReference type="InterPro" id="IPR011009">
    <property type="entry name" value="Kinase-like_dom_sf"/>
</dbReference>
<dbReference type="SMART" id="SM00220">
    <property type="entry name" value="S_TKc"/>
    <property type="match status" value="1"/>
</dbReference>
<dbReference type="GO" id="GO:0080090">
    <property type="term" value="P:regulation of primary metabolic process"/>
    <property type="evidence" value="ECO:0007669"/>
    <property type="project" value="UniProtKB-ARBA"/>
</dbReference>
<feature type="compositionally biased region" description="Polar residues" evidence="12">
    <location>
        <begin position="303"/>
        <end position="320"/>
    </location>
</feature>
<evidence type="ECO:0000313" key="15">
    <source>
        <dbReference type="Proteomes" id="UP000273307"/>
    </source>
</evidence>
<keyword evidence="15" id="KW-1185">Reference proteome</keyword>
<dbReference type="PANTHER" id="PTHR43289:SF6">
    <property type="entry name" value="SERINE_THREONINE-PROTEIN KINASE NEKL-3"/>
    <property type="match status" value="1"/>
</dbReference>
<keyword evidence="3" id="KW-1003">Cell membrane</keyword>
<dbReference type="FunFam" id="1.10.510.10:FF:000021">
    <property type="entry name" value="Serine/threonine protein kinase"/>
    <property type="match status" value="1"/>
</dbReference>
<evidence type="ECO:0000256" key="10">
    <source>
        <dbReference type="ARBA" id="ARBA00022989"/>
    </source>
</evidence>
<dbReference type="GO" id="GO:0005886">
    <property type="term" value="C:plasma membrane"/>
    <property type="evidence" value="ECO:0007669"/>
    <property type="project" value="UniProtKB-SubCell"/>
</dbReference>
<evidence type="ECO:0000256" key="7">
    <source>
        <dbReference type="ARBA" id="ARBA00022741"/>
    </source>
</evidence>
<evidence type="ECO:0000256" key="5">
    <source>
        <dbReference type="ARBA" id="ARBA00022679"/>
    </source>
</evidence>
<organism evidence="14 15">
    <name type="scientific">Mycobacterium attenuatum</name>
    <dbReference type="NCBI Taxonomy" id="2341086"/>
    <lineage>
        <taxon>Bacteria</taxon>
        <taxon>Bacillati</taxon>
        <taxon>Actinomycetota</taxon>
        <taxon>Actinomycetes</taxon>
        <taxon>Mycobacteriales</taxon>
        <taxon>Mycobacteriaceae</taxon>
        <taxon>Mycobacterium</taxon>
    </lineage>
</organism>
<evidence type="ECO:0000256" key="11">
    <source>
        <dbReference type="ARBA" id="ARBA00023136"/>
    </source>
</evidence>